<protein>
    <submittedName>
        <fullName evidence="1">Uncharacterized protein</fullName>
    </submittedName>
</protein>
<proteinExistence type="predicted"/>
<organism evidence="1 2">
    <name type="scientific">Aerophobetes bacterium</name>
    <dbReference type="NCBI Taxonomy" id="2030807"/>
    <lineage>
        <taxon>Bacteria</taxon>
        <taxon>Candidatus Aerophobota</taxon>
    </lineage>
</organism>
<reference evidence="1 2" key="1">
    <citation type="submission" date="2019-03" db="EMBL/GenBank/DDBJ databases">
        <title>Metabolic potential of uncultured bacteria and archaea associated with petroleum seepage in deep-sea sediments.</title>
        <authorList>
            <person name="Dong X."/>
            <person name="Hubert C."/>
        </authorList>
    </citation>
    <scope>NUCLEOTIDE SEQUENCE [LARGE SCALE GENOMIC DNA]</scope>
    <source>
        <strain evidence="1">E29_bin52</strain>
    </source>
</reference>
<dbReference type="AlphaFoldDB" id="A0A523W8L5"/>
<evidence type="ECO:0000313" key="1">
    <source>
        <dbReference type="EMBL" id="TET63367.1"/>
    </source>
</evidence>
<sequence>MADEKTEVKARVGFDIQDFIRSFSGSFVMKAFEQQISITLLEMGMGKIQKGDRKGEFKCQTLSEFERTRGFALGIQWAIDFLESRVNEAKRIEKSRTKKEGKEGE</sequence>
<accession>A0A523W8L5</accession>
<name>A0A523W8L5_UNCAE</name>
<comment type="caution">
    <text evidence="1">The sequence shown here is derived from an EMBL/GenBank/DDBJ whole genome shotgun (WGS) entry which is preliminary data.</text>
</comment>
<evidence type="ECO:0000313" key="2">
    <source>
        <dbReference type="Proteomes" id="UP000319130"/>
    </source>
</evidence>
<dbReference type="EMBL" id="SOIZ01000108">
    <property type="protein sequence ID" value="TET63367.1"/>
    <property type="molecule type" value="Genomic_DNA"/>
</dbReference>
<gene>
    <name evidence="1" type="ORF">E3J48_02565</name>
</gene>
<dbReference type="Proteomes" id="UP000319130">
    <property type="component" value="Unassembled WGS sequence"/>
</dbReference>